<organism evidence="1 2">
    <name type="scientific">Cladophialophora carrionii</name>
    <dbReference type="NCBI Taxonomy" id="86049"/>
    <lineage>
        <taxon>Eukaryota</taxon>
        <taxon>Fungi</taxon>
        <taxon>Dikarya</taxon>
        <taxon>Ascomycota</taxon>
        <taxon>Pezizomycotina</taxon>
        <taxon>Eurotiomycetes</taxon>
        <taxon>Chaetothyriomycetidae</taxon>
        <taxon>Chaetothyriales</taxon>
        <taxon>Herpotrichiellaceae</taxon>
        <taxon>Cladophialophora</taxon>
    </lineage>
</organism>
<evidence type="ECO:0000313" key="2">
    <source>
        <dbReference type="Proteomes" id="UP000094526"/>
    </source>
</evidence>
<dbReference type="EMBL" id="LGRB01000011">
    <property type="protein sequence ID" value="OCT49041.1"/>
    <property type="molecule type" value="Genomic_DNA"/>
</dbReference>
<comment type="caution">
    <text evidence="1">The sequence shown here is derived from an EMBL/GenBank/DDBJ whole genome shotgun (WGS) entry which is preliminary data.</text>
</comment>
<proteinExistence type="predicted"/>
<reference evidence="2" key="1">
    <citation type="submission" date="2015-07" db="EMBL/GenBank/DDBJ databases">
        <authorList>
            <person name="Teixeira M.M."/>
            <person name="Souza R.C."/>
            <person name="Almeida L.G."/>
            <person name="Vicente V.A."/>
            <person name="de Hoog S."/>
            <person name="Bocca A.L."/>
            <person name="de Almeida S.R."/>
            <person name="Vasconcelos A.T."/>
            <person name="Felipe M.S."/>
        </authorList>
    </citation>
    <scope>NUCLEOTIDE SEQUENCE [LARGE SCALE GENOMIC DNA]</scope>
    <source>
        <strain evidence="2">KSF</strain>
    </source>
</reference>
<gene>
    <name evidence="1" type="ORF">CLCR_05310</name>
</gene>
<dbReference type="AlphaFoldDB" id="A0A1C1CKP9"/>
<evidence type="ECO:0000313" key="1">
    <source>
        <dbReference type="EMBL" id="OCT49041.1"/>
    </source>
</evidence>
<sequence>MTISSKWDAAFAGIMTHRRQKFSQHQTLPRAFQIVAYGRYSPDQLSMVGMSFGSGWSLKTVPDKSVVTPFGVLEFCV</sequence>
<dbReference type="VEuPathDB" id="FungiDB:CLCR_05310"/>
<dbReference type="Proteomes" id="UP000094526">
    <property type="component" value="Unassembled WGS sequence"/>
</dbReference>
<accession>A0A1C1CKP9</accession>
<keyword evidence="2" id="KW-1185">Reference proteome</keyword>
<name>A0A1C1CKP9_9EURO</name>
<protein>
    <submittedName>
        <fullName evidence="1">Uncharacterized protein</fullName>
    </submittedName>
</protein>